<dbReference type="Proteomes" id="UP001049200">
    <property type="component" value="Unassembled WGS sequence"/>
</dbReference>
<gene>
    <name evidence="1" type="ORF">KVG88_00360</name>
</gene>
<name>A0ABS6QIR2_9PSED</name>
<dbReference type="InterPro" id="IPR012449">
    <property type="entry name" value="Phage_F116_Orf28"/>
</dbReference>
<keyword evidence="2" id="KW-1185">Reference proteome</keyword>
<dbReference type="RefSeq" id="WP_217869921.1">
    <property type="nucleotide sequence ID" value="NZ_JAHSTU010000001.1"/>
</dbReference>
<protein>
    <submittedName>
        <fullName evidence="1">DUF1654 domain-containing protein</fullName>
    </submittedName>
</protein>
<accession>A0ABS6QIR2</accession>
<sequence>MAKAAKQVKPAARQEMSSVERLGLRVSSMINSPRAMERCSALIHRLDSDQDADWDEVMGRIAETDGVNMIFQDDGGVLLEWEPPSDEDRVLETGDIELIEEPAPF</sequence>
<evidence type="ECO:0000313" key="1">
    <source>
        <dbReference type="EMBL" id="MBV4518500.1"/>
    </source>
</evidence>
<organism evidence="1 2">
    <name type="scientific">Pseudomonas azerbaijanoccidentalis</name>
    <dbReference type="NCBI Taxonomy" id="2842347"/>
    <lineage>
        <taxon>Bacteria</taxon>
        <taxon>Pseudomonadati</taxon>
        <taxon>Pseudomonadota</taxon>
        <taxon>Gammaproteobacteria</taxon>
        <taxon>Pseudomonadales</taxon>
        <taxon>Pseudomonadaceae</taxon>
        <taxon>Pseudomonas</taxon>
    </lineage>
</organism>
<dbReference type="EMBL" id="JAHSTU010000001">
    <property type="protein sequence ID" value="MBV4518500.1"/>
    <property type="molecule type" value="Genomic_DNA"/>
</dbReference>
<evidence type="ECO:0000313" key="2">
    <source>
        <dbReference type="Proteomes" id="UP001049200"/>
    </source>
</evidence>
<dbReference type="Pfam" id="PF07867">
    <property type="entry name" value="DUF1654"/>
    <property type="match status" value="1"/>
</dbReference>
<comment type="caution">
    <text evidence="1">The sequence shown here is derived from an EMBL/GenBank/DDBJ whole genome shotgun (WGS) entry which is preliminary data.</text>
</comment>
<reference evidence="1" key="1">
    <citation type="submission" date="2021-06" db="EMBL/GenBank/DDBJ databases">
        <title>Updating the genus Pseudomonas: Description of 43 new species and partition of the Pseudomonas putida group.</title>
        <authorList>
            <person name="Girard L."/>
            <person name="Lood C."/>
            <person name="Vandamme P."/>
            <person name="Rokni-Zadeh H."/>
            <person name="Van Noort V."/>
            <person name="Hofte M."/>
            <person name="Lavigne R."/>
            <person name="De Mot R."/>
        </authorList>
    </citation>
    <scope>NUCLEOTIDE SEQUENCE</scope>
    <source>
        <strain evidence="1">SWRI74</strain>
    </source>
</reference>
<proteinExistence type="predicted"/>